<dbReference type="RefSeq" id="WP_259091663.1">
    <property type="nucleotide sequence ID" value="NZ_BAAAZC010000015.1"/>
</dbReference>
<accession>A0ABP7PUE6</accession>
<evidence type="ECO:0000313" key="2">
    <source>
        <dbReference type="Proteomes" id="UP001500742"/>
    </source>
</evidence>
<dbReference type="InterPro" id="IPR024997">
    <property type="entry name" value="DUF3892"/>
</dbReference>
<keyword evidence="2" id="KW-1185">Reference proteome</keyword>
<reference evidence="2" key="1">
    <citation type="journal article" date="2019" name="Int. J. Syst. Evol. Microbiol.">
        <title>The Global Catalogue of Microorganisms (GCM) 10K type strain sequencing project: providing services to taxonomists for standard genome sequencing and annotation.</title>
        <authorList>
            <consortium name="The Broad Institute Genomics Platform"/>
            <consortium name="The Broad Institute Genome Sequencing Center for Infectious Disease"/>
            <person name="Wu L."/>
            <person name="Ma J."/>
        </authorList>
    </citation>
    <scope>NUCLEOTIDE SEQUENCE [LARGE SCALE GENOMIC DNA]</scope>
    <source>
        <strain evidence="2">JCM 16601</strain>
    </source>
</reference>
<organism evidence="1 2">
    <name type="scientific">Mucilaginibacter dorajii</name>
    <dbReference type="NCBI Taxonomy" id="692994"/>
    <lineage>
        <taxon>Bacteria</taxon>
        <taxon>Pseudomonadati</taxon>
        <taxon>Bacteroidota</taxon>
        <taxon>Sphingobacteriia</taxon>
        <taxon>Sphingobacteriales</taxon>
        <taxon>Sphingobacteriaceae</taxon>
        <taxon>Mucilaginibacter</taxon>
    </lineage>
</organism>
<gene>
    <name evidence="1" type="ORF">GCM10022210_21050</name>
</gene>
<dbReference type="Proteomes" id="UP001500742">
    <property type="component" value="Unassembled WGS sequence"/>
</dbReference>
<protein>
    <recommendedName>
        <fullName evidence="3">DUF3892 domain-containing protein</fullName>
    </recommendedName>
</protein>
<sequence length="92" mass="10458">MSFEVICIAKPDVDSSHEQITHIGYYESINQPKVIIAVEDAIKRIESYDRAFHVYAGPKIALLKVERQNGKAYIKTVPDEAQKDNLLNLPRC</sequence>
<dbReference type="Pfam" id="PF13031">
    <property type="entry name" value="DUF3892"/>
    <property type="match status" value="1"/>
</dbReference>
<comment type="caution">
    <text evidence="1">The sequence shown here is derived from an EMBL/GenBank/DDBJ whole genome shotgun (WGS) entry which is preliminary data.</text>
</comment>
<evidence type="ECO:0000313" key="1">
    <source>
        <dbReference type="EMBL" id="GAA3971460.1"/>
    </source>
</evidence>
<evidence type="ECO:0008006" key="3">
    <source>
        <dbReference type="Google" id="ProtNLM"/>
    </source>
</evidence>
<proteinExistence type="predicted"/>
<dbReference type="EMBL" id="BAAAZC010000015">
    <property type="protein sequence ID" value="GAA3971460.1"/>
    <property type="molecule type" value="Genomic_DNA"/>
</dbReference>
<name>A0ABP7PUE6_9SPHI</name>